<dbReference type="Proteomes" id="UP000646548">
    <property type="component" value="Unassembled WGS sequence"/>
</dbReference>
<reference evidence="2" key="1">
    <citation type="journal article" name="BMC Genomics">
        <title>Long-read sequencing and de novo genome assembly of marine medaka (Oryzias melastigma).</title>
        <authorList>
            <person name="Liang P."/>
            <person name="Saqib H.S.A."/>
            <person name="Ni X."/>
            <person name="Shen Y."/>
        </authorList>
    </citation>
    <scope>NUCLEOTIDE SEQUENCE</scope>
    <source>
        <strain evidence="2">Bigg-433</strain>
    </source>
</reference>
<dbReference type="EMBL" id="WKFB01001057">
    <property type="protein sequence ID" value="KAF6715573.1"/>
    <property type="molecule type" value="Genomic_DNA"/>
</dbReference>
<dbReference type="AlphaFoldDB" id="A0A834BLK0"/>
<evidence type="ECO:0000313" key="2">
    <source>
        <dbReference type="EMBL" id="KAF6715573.1"/>
    </source>
</evidence>
<comment type="caution">
    <text evidence="2">The sequence shown here is derived from an EMBL/GenBank/DDBJ whole genome shotgun (WGS) entry which is preliminary data.</text>
</comment>
<feature type="region of interest" description="Disordered" evidence="1">
    <location>
        <begin position="118"/>
        <end position="179"/>
    </location>
</feature>
<proteinExistence type="predicted"/>
<evidence type="ECO:0000256" key="1">
    <source>
        <dbReference type="SAM" id="MobiDB-lite"/>
    </source>
</evidence>
<protein>
    <submittedName>
        <fullName evidence="2">Uncharacterized protein</fullName>
    </submittedName>
</protein>
<accession>A0A834BLK0</accession>
<organism evidence="2 3">
    <name type="scientific">Oryzias melastigma</name>
    <name type="common">Marine medaka</name>
    <dbReference type="NCBI Taxonomy" id="30732"/>
    <lineage>
        <taxon>Eukaryota</taxon>
        <taxon>Metazoa</taxon>
        <taxon>Chordata</taxon>
        <taxon>Craniata</taxon>
        <taxon>Vertebrata</taxon>
        <taxon>Euteleostomi</taxon>
        <taxon>Actinopterygii</taxon>
        <taxon>Neopterygii</taxon>
        <taxon>Teleostei</taxon>
        <taxon>Neoteleostei</taxon>
        <taxon>Acanthomorphata</taxon>
        <taxon>Ovalentaria</taxon>
        <taxon>Atherinomorphae</taxon>
        <taxon>Beloniformes</taxon>
        <taxon>Adrianichthyidae</taxon>
        <taxon>Oryziinae</taxon>
        <taxon>Oryzias</taxon>
    </lineage>
</organism>
<name>A0A834BLK0_ORYME</name>
<gene>
    <name evidence="2" type="ORF">FQA47_025344</name>
</gene>
<sequence length="419" mass="44577">MNINSFPASYLNEPIFFYFRIHYHIIFGPTQNHTVLPQLQCCQQEVKGEATEKATEKASREKDPSLLLQRAKTQIGQRTAPSSSCKMMAVTNLMKVTGFLHLLLVGFLLPPSLVSGQNSTTSTNSTSSGSQSTSATQLSSSSSTMVQSSSVTPSSQSTATSTNSEMASSSSASGGSTGSNWTSGTNYSSDMLYCPSFTCSYSQCYSKYSSENATSCSSNYNCQLLRTADMQYNVSCSSSCAMSCVNSSDTNCSVKCCNSTGCLNDTFASMMTMTTAGTAISTITTTRAPQPTTAIVMTTTNNGNKCVMGTCMGETCYSSFNRQNFETCTSSKPNCQLKKETVNSAVQWTAGCANCTGSPSCTASTQPPCFLECCIASKTSCLMLNGTLNVPSFAVKGPHTQLITYLLCMISSAALFFIL</sequence>
<evidence type="ECO:0000313" key="3">
    <source>
        <dbReference type="Proteomes" id="UP000646548"/>
    </source>
</evidence>